<dbReference type="InterPro" id="IPR026055">
    <property type="entry name" value="FAR"/>
</dbReference>
<proteinExistence type="predicted"/>
<name>A0ABT9IT55_9BACL</name>
<protein>
    <submittedName>
        <fullName evidence="2">SDR family oxidoreductase</fullName>
    </submittedName>
</protein>
<comment type="caution">
    <text evidence="2">The sequence shown here is derived from an EMBL/GenBank/DDBJ whole genome shotgun (WGS) entry which is preliminary data.</text>
</comment>
<gene>
    <name evidence="2" type="ORF">Q5Y73_00265</name>
</gene>
<dbReference type="InterPro" id="IPR013120">
    <property type="entry name" value="FAR_NAD-bd"/>
</dbReference>
<dbReference type="EMBL" id="JAVAMP010000001">
    <property type="protein sequence ID" value="MDP5272531.1"/>
    <property type="molecule type" value="Genomic_DNA"/>
</dbReference>
<reference evidence="2 3" key="1">
    <citation type="submission" date="2023-08" db="EMBL/GenBank/DDBJ databases">
        <authorList>
            <person name="Park J.-S."/>
        </authorList>
    </citation>
    <scope>NUCLEOTIDE SEQUENCE [LARGE SCALE GENOMIC DNA]</scope>
    <source>
        <strain evidence="2 3">2205SS18-9</strain>
    </source>
</reference>
<dbReference type="SUPFAM" id="SSF51735">
    <property type="entry name" value="NAD(P)-binding Rossmann-fold domains"/>
    <property type="match status" value="1"/>
</dbReference>
<keyword evidence="3" id="KW-1185">Reference proteome</keyword>
<evidence type="ECO:0000313" key="3">
    <source>
        <dbReference type="Proteomes" id="UP001231941"/>
    </source>
</evidence>
<organism evidence="2 3">
    <name type="scientific">Chengkuizengella axinellae</name>
    <dbReference type="NCBI Taxonomy" id="3064388"/>
    <lineage>
        <taxon>Bacteria</taxon>
        <taxon>Bacillati</taxon>
        <taxon>Bacillota</taxon>
        <taxon>Bacilli</taxon>
        <taxon>Bacillales</taxon>
        <taxon>Paenibacillaceae</taxon>
        <taxon>Chengkuizengella</taxon>
    </lineage>
</organism>
<dbReference type="CDD" id="cd05263">
    <property type="entry name" value="MupV_like_SDR_e"/>
    <property type="match status" value="1"/>
</dbReference>
<dbReference type="RefSeq" id="WP_305989848.1">
    <property type="nucleotide sequence ID" value="NZ_JAVAMP010000001.1"/>
</dbReference>
<dbReference type="PANTHER" id="PTHR11011">
    <property type="entry name" value="MALE STERILITY PROTEIN 2-RELATED"/>
    <property type="match status" value="1"/>
</dbReference>
<feature type="domain" description="Thioester reductase (TE)" evidence="1">
    <location>
        <begin position="8"/>
        <end position="242"/>
    </location>
</feature>
<dbReference type="Proteomes" id="UP001231941">
    <property type="component" value="Unassembled WGS sequence"/>
</dbReference>
<accession>A0ABT9IT55</accession>
<dbReference type="Gene3D" id="3.40.50.720">
    <property type="entry name" value="NAD(P)-binding Rossmann-like Domain"/>
    <property type="match status" value="1"/>
</dbReference>
<evidence type="ECO:0000259" key="1">
    <source>
        <dbReference type="Pfam" id="PF07993"/>
    </source>
</evidence>
<sequence>MGNSYFFTGFPGFIASQIIHQLIKEQEEVDHIYVLVLPNMYKEAEIEAANLLKDRGLQKDCFTIIEGDITKENLGIADHYSENLFSTITHVFHLAAIYDLAVPKDIAYLVNVTGTEHVNQFVKRLQKLKRYIYFSTAYVAGDRKGKVLESDLEGNHQFQNYYEETKYEAEILVKKIMKDIPTTIIRPGIVKGHSESGETIKFDGPYFILNFLDRLKFLPILPYIGPGEVELNLVPVDYIIAASCYLGHTEVGKGKTYHLTDPSPYKVKDVYSALMNELLQKKPTGRIPIVVTAFLLNIKFVRKFLRVEKEALDYFKYEAKFDCQNAVEDLKGSGISCPDFMEKLEPMVNYYKTHKNDEKKQLVIR</sequence>
<evidence type="ECO:0000313" key="2">
    <source>
        <dbReference type="EMBL" id="MDP5272531.1"/>
    </source>
</evidence>
<dbReference type="InterPro" id="IPR036291">
    <property type="entry name" value="NAD(P)-bd_dom_sf"/>
</dbReference>
<dbReference type="Pfam" id="PF07993">
    <property type="entry name" value="NAD_binding_4"/>
    <property type="match status" value="1"/>
</dbReference>